<dbReference type="RefSeq" id="WP_280734126.1">
    <property type="nucleotide sequence ID" value="NZ_CP120368.1"/>
</dbReference>
<dbReference type="EMBL" id="CP120371">
    <property type="protein sequence ID" value="WEX83314.1"/>
    <property type="molecule type" value="Genomic_DNA"/>
</dbReference>
<dbReference type="Proteomes" id="UP001235547">
    <property type="component" value="Chromosome 1"/>
</dbReference>
<gene>
    <name evidence="2" type="ORF">PYH38_005685</name>
</gene>
<evidence type="ECO:0000313" key="3">
    <source>
        <dbReference type="Proteomes" id="UP001235547"/>
    </source>
</evidence>
<keyword evidence="3" id="KW-1185">Reference proteome</keyword>
<evidence type="ECO:0000313" key="2">
    <source>
        <dbReference type="EMBL" id="WEX83314.1"/>
    </source>
</evidence>
<reference evidence="2 3" key="1">
    <citation type="submission" date="2023-03" db="EMBL/GenBank/DDBJ databases">
        <authorList>
            <person name="Kaur S."/>
            <person name="Espinosa-Saiz D."/>
            <person name="Velazquez E."/>
            <person name="Menendez E."/>
            <person name="diCenzo G.C."/>
        </authorList>
    </citation>
    <scope>NUCLEOTIDE SEQUENCE [LARGE SCALE GENOMIC DNA]</scope>
    <source>
        <strain evidence="2 3">LMG 27395</strain>
    </source>
</reference>
<protein>
    <submittedName>
        <fullName evidence="2">Uncharacterized protein</fullName>
    </submittedName>
</protein>
<feature type="region of interest" description="Disordered" evidence="1">
    <location>
        <begin position="24"/>
        <end position="55"/>
    </location>
</feature>
<proteinExistence type="predicted"/>
<sequence>MVTLHLPGYEHPVTIHEKYLDEVIPNPKPAKEPKPKAKKPPLYDKPDLRRMCEKG</sequence>
<organism evidence="2 3">
    <name type="scientific">Sinorhizobium numidicum</name>
    <dbReference type="NCBI Taxonomy" id="680248"/>
    <lineage>
        <taxon>Bacteria</taxon>
        <taxon>Pseudomonadati</taxon>
        <taxon>Pseudomonadota</taxon>
        <taxon>Alphaproteobacteria</taxon>
        <taxon>Hyphomicrobiales</taxon>
        <taxon>Rhizobiaceae</taxon>
        <taxon>Sinorhizobium/Ensifer group</taxon>
        <taxon>Sinorhizobium</taxon>
    </lineage>
</organism>
<feature type="compositionally biased region" description="Basic and acidic residues" evidence="1">
    <location>
        <begin position="29"/>
        <end position="55"/>
    </location>
</feature>
<evidence type="ECO:0000256" key="1">
    <source>
        <dbReference type="SAM" id="MobiDB-lite"/>
    </source>
</evidence>
<accession>A0ABY8CXD4</accession>
<name>A0ABY8CXD4_9HYPH</name>